<dbReference type="PROSITE" id="PS50188">
    <property type="entry name" value="B302_SPRY"/>
    <property type="match status" value="1"/>
</dbReference>
<dbReference type="InterPro" id="IPR001841">
    <property type="entry name" value="Znf_RING"/>
</dbReference>
<keyword evidence="3" id="KW-0862">Zinc</keyword>
<dbReference type="InterPro" id="IPR003877">
    <property type="entry name" value="SPRY_dom"/>
</dbReference>
<keyword evidence="1" id="KW-0479">Metal-binding</keyword>
<dbReference type="AlphaFoldDB" id="A0A5N5M5X0"/>
<evidence type="ECO:0000256" key="1">
    <source>
        <dbReference type="ARBA" id="ARBA00022723"/>
    </source>
</evidence>
<dbReference type="PROSITE" id="PS50089">
    <property type="entry name" value="ZF_RING_2"/>
    <property type="match status" value="1"/>
</dbReference>
<dbReference type="FunFam" id="2.60.120.920:FF:000004">
    <property type="entry name" value="Butyrophilin subfamily 1 member A1"/>
    <property type="match status" value="1"/>
</dbReference>
<dbReference type="PROSITE" id="PS50119">
    <property type="entry name" value="ZF_BBOX"/>
    <property type="match status" value="1"/>
</dbReference>
<dbReference type="SMART" id="SM00449">
    <property type="entry name" value="SPRY"/>
    <property type="match status" value="1"/>
</dbReference>
<dbReference type="GO" id="GO:0008270">
    <property type="term" value="F:zinc ion binding"/>
    <property type="evidence" value="ECO:0007669"/>
    <property type="project" value="UniProtKB-KW"/>
</dbReference>
<evidence type="ECO:0000256" key="3">
    <source>
        <dbReference type="ARBA" id="ARBA00022833"/>
    </source>
</evidence>
<keyword evidence="2 4" id="KW-0863">Zinc-finger</keyword>
<evidence type="ECO:0000313" key="9">
    <source>
        <dbReference type="Proteomes" id="UP000327468"/>
    </source>
</evidence>
<dbReference type="Proteomes" id="UP000327468">
    <property type="component" value="Chromosome 14"/>
</dbReference>
<dbReference type="SMART" id="SM00336">
    <property type="entry name" value="BBOX"/>
    <property type="match status" value="1"/>
</dbReference>
<comment type="caution">
    <text evidence="8">The sequence shown here is derived from an EMBL/GenBank/DDBJ whole genome shotgun (WGS) entry which is preliminary data.</text>
</comment>
<dbReference type="InterPro" id="IPR001870">
    <property type="entry name" value="B30.2/SPRY"/>
</dbReference>
<dbReference type="Gene3D" id="3.30.160.60">
    <property type="entry name" value="Classic Zinc Finger"/>
    <property type="match status" value="1"/>
</dbReference>
<feature type="domain" description="RING-type" evidence="5">
    <location>
        <begin position="16"/>
        <end position="57"/>
    </location>
</feature>
<sequence>MARRSSLESLEEQLRCPVCLEIFSEPLMLQCGHSYCRGCVRSMDMDPLGQLQCPVCRCAVDGDSPPPNVALARIVDALREISEPGQGPQETCNQHHNPLSLYCEEDQTLICGLCGSIGSHRAHKVTPISSVYSRMKEDISCLMTDFQTQKRKLEEQICKMAYNKSRITNESDVLKWVVRKEFGELRHCVELEEATFMQKVENTASTLISSIQTQADHMSQLLAKFQEAEGTLEALSNESHLDFITKYGSIAPRFRESQQREQRKERTYSSISFNPGFNHSDIKMTVWKRLHRRVLPAPECLKFDPLTAHPMLQLSEDNTSVECGVLVNRLPNNPERFSYSYCVLASRGFSSGKHYWEVQVGGKPKWRLGLIKGTACRKSKLPKSPEGGVWLIGLKEGRLYEAFTTPRVTLPLLSQPHRLGIFLNYDRGELTFYNADSPDELGFIYSYQAELQGKVYPLFDVCWHERGANKLPISLPQPLTEAYGE</sequence>
<reference evidence="8 9" key="1">
    <citation type="submission" date="2019-06" db="EMBL/GenBank/DDBJ databases">
        <title>A chromosome-scale genome assembly of the striped catfish, Pangasianodon hypophthalmus.</title>
        <authorList>
            <person name="Wen M."/>
            <person name="Zahm M."/>
            <person name="Roques C."/>
            <person name="Cabau C."/>
            <person name="Klopp C."/>
            <person name="Donnadieu C."/>
            <person name="Jouanno E."/>
            <person name="Avarre J.-C."/>
            <person name="Campet M."/>
            <person name="Ha T.T.T."/>
            <person name="Dugue R."/>
            <person name="Lampietro C."/>
            <person name="Louis A."/>
            <person name="Herpin A."/>
            <person name="Echchiki A."/>
            <person name="Berthelot C."/>
            <person name="Parey E."/>
            <person name="Roest-Crollius H."/>
            <person name="Braasch I."/>
            <person name="Postlethwait J."/>
            <person name="Bobe J."/>
            <person name="Montfort J."/>
            <person name="Bouchez O."/>
            <person name="Begum T."/>
            <person name="Schartl M."/>
            <person name="Guiguen Y."/>
        </authorList>
    </citation>
    <scope>NUCLEOTIDE SEQUENCE [LARGE SCALE GENOMIC DNA]</scope>
    <source>
        <strain evidence="8 9">Indonesia</strain>
        <tissue evidence="8">Blood</tissue>
    </source>
</reference>
<evidence type="ECO:0000259" key="7">
    <source>
        <dbReference type="PROSITE" id="PS50188"/>
    </source>
</evidence>
<evidence type="ECO:0000313" key="8">
    <source>
        <dbReference type="EMBL" id="KAB5550440.1"/>
    </source>
</evidence>
<dbReference type="SUPFAM" id="SSF57850">
    <property type="entry name" value="RING/U-box"/>
    <property type="match status" value="1"/>
</dbReference>
<dbReference type="InterPro" id="IPR043136">
    <property type="entry name" value="B30.2/SPRY_sf"/>
</dbReference>
<evidence type="ECO:0000259" key="6">
    <source>
        <dbReference type="PROSITE" id="PS50119"/>
    </source>
</evidence>
<gene>
    <name evidence="8" type="ORF">PHYPO_G00053770</name>
</gene>
<dbReference type="Pfam" id="PF13765">
    <property type="entry name" value="PRY"/>
    <property type="match status" value="1"/>
</dbReference>
<dbReference type="InterPro" id="IPR003879">
    <property type="entry name" value="Butyrophylin_SPRY"/>
</dbReference>
<dbReference type="PRINTS" id="PR01407">
    <property type="entry name" value="BUTYPHLNCDUF"/>
</dbReference>
<evidence type="ECO:0008006" key="10">
    <source>
        <dbReference type="Google" id="ProtNLM"/>
    </source>
</evidence>
<evidence type="ECO:0000256" key="2">
    <source>
        <dbReference type="ARBA" id="ARBA00022771"/>
    </source>
</evidence>
<organism evidence="8 9">
    <name type="scientific">Pangasianodon hypophthalmus</name>
    <name type="common">Striped catfish</name>
    <name type="synonym">Helicophagus hypophthalmus</name>
    <dbReference type="NCBI Taxonomy" id="310915"/>
    <lineage>
        <taxon>Eukaryota</taxon>
        <taxon>Metazoa</taxon>
        <taxon>Chordata</taxon>
        <taxon>Craniata</taxon>
        <taxon>Vertebrata</taxon>
        <taxon>Euteleostomi</taxon>
        <taxon>Actinopterygii</taxon>
        <taxon>Neopterygii</taxon>
        <taxon>Teleostei</taxon>
        <taxon>Ostariophysi</taxon>
        <taxon>Siluriformes</taxon>
        <taxon>Pangasiidae</taxon>
        <taxon>Pangasianodon</taxon>
    </lineage>
</organism>
<dbReference type="PROSITE" id="PS00518">
    <property type="entry name" value="ZF_RING_1"/>
    <property type="match status" value="1"/>
</dbReference>
<dbReference type="InterPro" id="IPR027370">
    <property type="entry name" value="Znf-RING_euk"/>
</dbReference>
<feature type="domain" description="B30.2/SPRY" evidence="7">
    <location>
        <begin position="281"/>
        <end position="480"/>
    </location>
</feature>
<dbReference type="InterPro" id="IPR050143">
    <property type="entry name" value="TRIM/RBCC"/>
</dbReference>
<name>A0A5N5M5X0_PANHP</name>
<dbReference type="InterPro" id="IPR017907">
    <property type="entry name" value="Znf_RING_CS"/>
</dbReference>
<proteinExistence type="predicted"/>
<dbReference type="InterPro" id="IPR000315">
    <property type="entry name" value="Znf_B-box"/>
</dbReference>
<dbReference type="Pfam" id="PF13445">
    <property type="entry name" value="zf-RING_UBOX"/>
    <property type="match status" value="1"/>
</dbReference>
<keyword evidence="9" id="KW-1185">Reference proteome</keyword>
<dbReference type="SMART" id="SM00589">
    <property type="entry name" value="PRY"/>
    <property type="match status" value="1"/>
</dbReference>
<evidence type="ECO:0000259" key="5">
    <source>
        <dbReference type="PROSITE" id="PS50089"/>
    </source>
</evidence>
<dbReference type="Gene3D" id="3.30.40.10">
    <property type="entry name" value="Zinc/RING finger domain, C3HC4 (zinc finger)"/>
    <property type="match status" value="1"/>
</dbReference>
<dbReference type="InterPro" id="IPR006574">
    <property type="entry name" value="PRY"/>
</dbReference>
<dbReference type="InterPro" id="IPR013083">
    <property type="entry name" value="Znf_RING/FYVE/PHD"/>
</dbReference>
<evidence type="ECO:0000256" key="4">
    <source>
        <dbReference type="PROSITE-ProRule" id="PRU00024"/>
    </source>
</evidence>
<dbReference type="Gene3D" id="2.60.120.920">
    <property type="match status" value="1"/>
</dbReference>
<dbReference type="PANTHER" id="PTHR24103">
    <property type="entry name" value="E3 UBIQUITIN-PROTEIN LIGASE TRIM"/>
    <property type="match status" value="1"/>
</dbReference>
<dbReference type="CDD" id="cd19787">
    <property type="entry name" value="Bbox2_TRIM50-like"/>
    <property type="match status" value="1"/>
</dbReference>
<dbReference type="CDD" id="cd13743">
    <property type="entry name" value="SPRY_PRY_TRIM50"/>
    <property type="match status" value="1"/>
</dbReference>
<dbReference type="OrthoDB" id="6105938at2759"/>
<accession>A0A5N5M5X0</accession>
<dbReference type="InterPro" id="IPR013320">
    <property type="entry name" value="ConA-like_dom_sf"/>
</dbReference>
<dbReference type="Pfam" id="PF00643">
    <property type="entry name" value="zf-B_box"/>
    <property type="match status" value="1"/>
</dbReference>
<dbReference type="SUPFAM" id="SSF57845">
    <property type="entry name" value="B-box zinc-binding domain"/>
    <property type="match status" value="1"/>
</dbReference>
<dbReference type="Pfam" id="PF00622">
    <property type="entry name" value="SPRY"/>
    <property type="match status" value="1"/>
</dbReference>
<dbReference type="EMBL" id="VFJC01000015">
    <property type="protein sequence ID" value="KAB5550440.1"/>
    <property type="molecule type" value="Genomic_DNA"/>
</dbReference>
<protein>
    <recommendedName>
        <fullName evidence="10">RING-type E3 ubiquitin transferase</fullName>
    </recommendedName>
</protein>
<dbReference type="SMART" id="SM00184">
    <property type="entry name" value="RING"/>
    <property type="match status" value="1"/>
</dbReference>
<dbReference type="SUPFAM" id="SSF49899">
    <property type="entry name" value="Concanavalin A-like lectins/glucanases"/>
    <property type="match status" value="1"/>
</dbReference>
<feature type="domain" description="B box-type" evidence="6">
    <location>
        <begin position="87"/>
        <end position="128"/>
    </location>
</feature>